<sequence length="262" mass="29236">MKIALYSDLHLESGDWAVPDAAREADVIVLAGDIAMGEDGLNWATRAFAGRPVVFVAGNHDFYDYNISLLAKMRAAHWADRGVHFLENRAIEIEGVRFLGCTLWSRFDLYGSGTQQELAMSVARQRINDYLMIRGRTGKRLQPKHTLAMHRASVAWLDAELAMPYDGKTVVVTHFAPHRGCVAPEHEGSAVSPYFVTDLAWLMEKHCIHLWCHGHTHTGTDFIAEGGCRVVSNQLGYPTERREVIGGVIYNTGFRTNLLIDA</sequence>
<dbReference type="EMBL" id="JAATWB010000013">
    <property type="protein sequence ID" value="NJA90134.1"/>
    <property type="molecule type" value="Genomic_DNA"/>
</dbReference>
<keyword evidence="3" id="KW-1185">Reference proteome</keyword>
<proteinExistence type="predicted"/>
<gene>
    <name evidence="2" type="ORF">HCX48_13015</name>
</gene>
<dbReference type="RefSeq" id="WP_167682697.1">
    <property type="nucleotide sequence ID" value="NZ_JAATWB010000013.1"/>
</dbReference>
<reference evidence="3" key="1">
    <citation type="submission" date="2020-03" db="EMBL/GenBank/DDBJ databases">
        <title>Whole-genome sequence of the purple nonsulfur bacterium Rhodocyclus tenuis DSM112.</title>
        <authorList>
            <person name="Kyndt J.A."/>
            <person name="Meyer T.E."/>
        </authorList>
    </citation>
    <scope>NUCLEOTIDE SEQUENCE [LARGE SCALE GENOMIC DNA]</scope>
    <source>
        <strain evidence="3">DSM 112</strain>
    </source>
</reference>
<dbReference type="Gene3D" id="3.60.21.10">
    <property type="match status" value="1"/>
</dbReference>
<dbReference type="InterPro" id="IPR004843">
    <property type="entry name" value="Calcineurin-like_PHP"/>
</dbReference>
<protein>
    <recommendedName>
        <fullName evidence="1">Calcineurin-like phosphoesterase domain-containing protein</fullName>
    </recommendedName>
</protein>
<evidence type="ECO:0000313" key="2">
    <source>
        <dbReference type="EMBL" id="NJA90134.1"/>
    </source>
</evidence>
<dbReference type="Proteomes" id="UP000720344">
    <property type="component" value="Unassembled WGS sequence"/>
</dbReference>
<evidence type="ECO:0000313" key="3">
    <source>
        <dbReference type="Proteomes" id="UP000720344"/>
    </source>
</evidence>
<feature type="domain" description="Calcineurin-like phosphoesterase" evidence="1">
    <location>
        <begin position="1"/>
        <end position="218"/>
    </location>
</feature>
<dbReference type="Pfam" id="PF00149">
    <property type="entry name" value="Metallophos"/>
    <property type="match status" value="1"/>
</dbReference>
<dbReference type="SUPFAM" id="SSF56300">
    <property type="entry name" value="Metallo-dependent phosphatases"/>
    <property type="match status" value="1"/>
</dbReference>
<name>A0ABX0WK88_9RHOO</name>
<comment type="caution">
    <text evidence="2">The sequence shown here is derived from an EMBL/GenBank/DDBJ whole genome shotgun (WGS) entry which is preliminary data.</text>
</comment>
<dbReference type="InterPro" id="IPR029052">
    <property type="entry name" value="Metallo-depent_PP-like"/>
</dbReference>
<dbReference type="PANTHER" id="PTHR37844">
    <property type="entry name" value="SER/THR PROTEIN PHOSPHATASE SUPERFAMILY (AFU_ORTHOLOGUE AFUA_1G14840)"/>
    <property type="match status" value="1"/>
</dbReference>
<accession>A0ABX0WK88</accession>
<dbReference type="PANTHER" id="PTHR37844:SF2">
    <property type="entry name" value="SER_THR PROTEIN PHOSPHATASE SUPERFAMILY (AFU_ORTHOLOGUE AFUA_1G14840)"/>
    <property type="match status" value="1"/>
</dbReference>
<organism evidence="2 3">
    <name type="scientific">Rhodocyclus gracilis</name>
    <dbReference type="NCBI Taxonomy" id="2929842"/>
    <lineage>
        <taxon>Bacteria</taxon>
        <taxon>Pseudomonadati</taxon>
        <taxon>Pseudomonadota</taxon>
        <taxon>Betaproteobacteria</taxon>
        <taxon>Rhodocyclales</taxon>
        <taxon>Rhodocyclaceae</taxon>
        <taxon>Rhodocyclus</taxon>
    </lineage>
</organism>
<evidence type="ECO:0000259" key="1">
    <source>
        <dbReference type="Pfam" id="PF00149"/>
    </source>
</evidence>